<dbReference type="RefSeq" id="WP_266068738.1">
    <property type="nucleotide sequence ID" value="NZ_JAPJDA010000006.1"/>
</dbReference>
<feature type="transmembrane region" description="Helical" evidence="5">
    <location>
        <begin position="172"/>
        <end position="191"/>
    </location>
</feature>
<dbReference type="EMBL" id="JAPJDA010000006">
    <property type="protein sequence ID" value="MCX2837505.1"/>
    <property type="molecule type" value="Genomic_DNA"/>
</dbReference>
<reference evidence="7" key="1">
    <citation type="submission" date="2022-11" db="EMBL/GenBank/DDBJ databases">
        <title>Salinimicrobium profundisediminis sp. nov., isolated from deep-sea sediment of the Mariana Trench.</title>
        <authorList>
            <person name="Fu H."/>
        </authorList>
    </citation>
    <scope>NUCLEOTIDE SEQUENCE</scope>
    <source>
        <strain evidence="7">MT39</strain>
    </source>
</reference>
<dbReference type="InterPro" id="IPR007016">
    <property type="entry name" value="O-antigen_ligase-rel_domated"/>
</dbReference>
<feature type="transmembrane region" description="Helical" evidence="5">
    <location>
        <begin position="12"/>
        <end position="33"/>
    </location>
</feature>
<feature type="transmembrane region" description="Helical" evidence="5">
    <location>
        <begin position="211"/>
        <end position="231"/>
    </location>
</feature>
<evidence type="ECO:0000256" key="4">
    <source>
        <dbReference type="ARBA" id="ARBA00023136"/>
    </source>
</evidence>
<accession>A0A9X3CVN9</accession>
<comment type="caution">
    <text evidence="7">The sequence shown here is derived from an EMBL/GenBank/DDBJ whole genome shotgun (WGS) entry which is preliminary data.</text>
</comment>
<sequence length="470" mass="53023">MRYKRPSRVVQNLLQVEYIKLVLLHLAIAFAIYLYEPLSMLYSLSVFAYFIFTILQKKNKNNEALMAAAYIAGVEIFWRMTGGVVFYETGKYAVIVFLLIGMLFKGTSAKTTPFWLYLLILVPGIVIASLNPDYDEVFRKAVAFNLSGPVCLGVSALYCYYKKISKKNFQKVLLMLLLPIITNMFYLFFYTPSLQEMVINIGANYAATGGYGPNQIATIMGMGSLLLVIRLFDVKGKWVNLIDLGLLGMMSYRAIITFSRGGIVTALICAAAFIFLLYYKKGRREQKQLQIKIIFLVGVLFASWALSAAGSSGLIVNRWTGKDARGREKEDLTTGRVDLLSTELEAFYHNPVVGVGVGKAKSYREEELGEEIATHSEVSRLLSEHGLLGLLGVAILVIVPMLFWLKFKNNYFFLCFMLFWFLTVNHSAMRIALPAFVYGLALLYIVDDKRRDRRTGIEERKLSSVVSSQL</sequence>
<feature type="transmembrane region" description="Helical" evidence="5">
    <location>
        <begin position="67"/>
        <end position="86"/>
    </location>
</feature>
<dbReference type="PANTHER" id="PTHR37422:SF13">
    <property type="entry name" value="LIPOPOLYSACCHARIDE BIOSYNTHESIS PROTEIN PA4999-RELATED"/>
    <property type="match status" value="1"/>
</dbReference>
<evidence type="ECO:0000313" key="8">
    <source>
        <dbReference type="Proteomes" id="UP001148482"/>
    </source>
</evidence>
<feature type="transmembrane region" description="Helical" evidence="5">
    <location>
        <begin position="142"/>
        <end position="160"/>
    </location>
</feature>
<evidence type="ECO:0000256" key="2">
    <source>
        <dbReference type="ARBA" id="ARBA00022692"/>
    </source>
</evidence>
<dbReference type="GO" id="GO:0016020">
    <property type="term" value="C:membrane"/>
    <property type="evidence" value="ECO:0007669"/>
    <property type="project" value="UniProtKB-SubCell"/>
</dbReference>
<feature type="transmembrane region" description="Helical" evidence="5">
    <location>
        <begin position="261"/>
        <end position="279"/>
    </location>
</feature>
<feature type="transmembrane region" description="Helical" evidence="5">
    <location>
        <begin position="431"/>
        <end position="446"/>
    </location>
</feature>
<comment type="subcellular location">
    <subcellularLocation>
        <location evidence="1">Membrane</location>
        <topology evidence="1">Multi-pass membrane protein</topology>
    </subcellularLocation>
</comment>
<dbReference type="InterPro" id="IPR051533">
    <property type="entry name" value="WaaL-like"/>
</dbReference>
<keyword evidence="8" id="KW-1185">Reference proteome</keyword>
<feature type="transmembrane region" description="Helical" evidence="5">
    <location>
        <begin position="291"/>
        <end position="316"/>
    </location>
</feature>
<organism evidence="7 8">
    <name type="scientific">Salinimicrobium profundisediminis</name>
    <dbReference type="NCBI Taxonomy" id="2994553"/>
    <lineage>
        <taxon>Bacteria</taxon>
        <taxon>Pseudomonadati</taxon>
        <taxon>Bacteroidota</taxon>
        <taxon>Flavobacteriia</taxon>
        <taxon>Flavobacteriales</taxon>
        <taxon>Flavobacteriaceae</taxon>
        <taxon>Salinimicrobium</taxon>
    </lineage>
</organism>
<gene>
    <name evidence="7" type="ORF">OQ279_05010</name>
</gene>
<protein>
    <submittedName>
        <fullName evidence="7">O-antigen ligase family protein</fullName>
    </submittedName>
</protein>
<evidence type="ECO:0000313" key="7">
    <source>
        <dbReference type="EMBL" id="MCX2837505.1"/>
    </source>
</evidence>
<dbReference type="GO" id="GO:0016874">
    <property type="term" value="F:ligase activity"/>
    <property type="evidence" value="ECO:0007669"/>
    <property type="project" value="UniProtKB-KW"/>
</dbReference>
<feature type="transmembrane region" description="Helical" evidence="5">
    <location>
        <begin position="114"/>
        <end position="130"/>
    </location>
</feature>
<keyword evidence="2 5" id="KW-0812">Transmembrane</keyword>
<feature type="transmembrane region" description="Helical" evidence="5">
    <location>
        <begin position="386"/>
        <end position="405"/>
    </location>
</feature>
<evidence type="ECO:0000256" key="5">
    <source>
        <dbReference type="SAM" id="Phobius"/>
    </source>
</evidence>
<evidence type="ECO:0000259" key="6">
    <source>
        <dbReference type="Pfam" id="PF04932"/>
    </source>
</evidence>
<keyword evidence="3 5" id="KW-1133">Transmembrane helix</keyword>
<dbReference type="PANTHER" id="PTHR37422">
    <property type="entry name" value="TEICHURONIC ACID BIOSYNTHESIS PROTEIN TUAE"/>
    <property type="match status" value="1"/>
</dbReference>
<feature type="domain" description="O-antigen ligase-related" evidence="6">
    <location>
        <begin position="248"/>
        <end position="393"/>
    </location>
</feature>
<proteinExistence type="predicted"/>
<keyword evidence="4 5" id="KW-0472">Membrane</keyword>
<evidence type="ECO:0000256" key="3">
    <source>
        <dbReference type="ARBA" id="ARBA00022989"/>
    </source>
</evidence>
<dbReference type="Pfam" id="PF04932">
    <property type="entry name" value="Wzy_C"/>
    <property type="match status" value="1"/>
</dbReference>
<dbReference type="Proteomes" id="UP001148482">
    <property type="component" value="Unassembled WGS sequence"/>
</dbReference>
<keyword evidence="7" id="KW-0436">Ligase</keyword>
<name>A0A9X3CVN9_9FLAO</name>
<evidence type="ECO:0000256" key="1">
    <source>
        <dbReference type="ARBA" id="ARBA00004141"/>
    </source>
</evidence>
<dbReference type="AlphaFoldDB" id="A0A9X3CVN9"/>